<protein>
    <submittedName>
        <fullName evidence="1">Phosphohistidine phosphatase</fullName>
        <ecNumber evidence="1">3.1.3.-</ecNumber>
    </submittedName>
</protein>
<dbReference type="InterPro" id="IPR029033">
    <property type="entry name" value="His_PPase_superfam"/>
</dbReference>
<evidence type="ECO:0000313" key="2">
    <source>
        <dbReference type="Proteomes" id="UP001549146"/>
    </source>
</evidence>
<dbReference type="EC" id="3.1.3.-" evidence="1"/>
<proteinExistence type="predicted"/>
<dbReference type="Proteomes" id="UP001549146">
    <property type="component" value="Unassembled WGS sequence"/>
</dbReference>
<dbReference type="RefSeq" id="WP_354507267.1">
    <property type="nucleotide sequence ID" value="NZ_JBEPMO010000003.1"/>
</dbReference>
<name>A0ABV2LRL2_9FLAO</name>
<keyword evidence="2" id="KW-1185">Reference proteome</keyword>
<gene>
    <name evidence="1" type="ORF">ABID46_000783</name>
</gene>
<dbReference type="GO" id="GO:0016787">
    <property type="term" value="F:hydrolase activity"/>
    <property type="evidence" value="ECO:0007669"/>
    <property type="project" value="UniProtKB-KW"/>
</dbReference>
<comment type="caution">
    <text evidence="1">The sequence shown here is derived from an EMBL/GenBank/DDBJ whole genome shotgun (WGS) entry which is preliminary data.</text>
</comment>
<keyword evidence="1" id="KW-0378">Hydrolase</keyword>
<dbReference type="InterPro" id="IPR013078">
    <property type="entry name" value="His_Pase_superF_clade-1"/>
</dbReference>
<dbReference type="CDD" id="cd07040">
    <property type="entry name" value="HP"/>
    <property type="match status" value="1"/>
</dbReference>
<dbReference type="SUPFAM" id="SSF53254">
    <property type="entry name" value="Phosphoglycerate mutase-like"/>
    <property type="match status" value="1"/>
</dbReference>
<organism evidence="1 2">
    <name type="scientific">Moheibacter stercoris</name>
    <dbReference type="NCBI Taxonomy" id="1628251"/>
    <lineage>
        <taxon>Bacteria</taxon>
        <taxon>Pseudomonadati</taxon>
        <taxon>Bacteroidota</taxon>
        <taxon>Flavobacteriia</taxon>
        <taxon>Flavobacteriales</taxon>
        <taxon>Weeksellaceae</taxon>
        <taxon>Moheibacter</taxon>
    </lineage>
</organism>
<dbReference type="Pfam" id="PF00300">
    <property type="entry name" value="His_Phos_1"/>
    <property type="match status" value="1"/>
</dbReference>
<dbReference type="Gene3D" id="3.40.50.1240">
    <property type="entry name" value="Phosphoglycerate mutase-like"/>
    <property type="match status" value="1"/>
</dbReference>
<accession>A0ABV2LRL2</accession>
<evidence type="ECO:0000313" key="1">
    <source>
        <dbReference type="EMBL" id="MET3731216.1"/>
    </source>
</evidence>
<reference evidence="1 2" key="1">
    <citation type="submission" date="2024-06" db="EMBL/GenBank/DDBJ databases">
        <title>Genomic Encyclopedia of Type Strains, Phase IV (KMG-IV): sequencing the most valuable type-strain genomes for metagenomic binning, comparative biology and taxonomic classification.</title>
        <authorList>
            <person name="Goeker M."/>
        </authorList>
    </citation>
    <scope>NUCLEOTIDE SEQUENCE [LARGE SCALE GENOMIC DNA]</scope>
    <source>
        <strain evidence="1 2">DSM 29388</strain>
    </source>
</reference>
<sequence>MKKLILFRHAKSRWDLGVKDQLRDLEQIGIERTHKTAKHLKSILDFDIEFWQSSPAVRANKTAEITATYFPEKPMIHINENLYTFSFFDLLKQIKNIPDEHQTAIVFGHNEAFTEFVNRMGNRYLENLPTSGAAIISFDSPNWQGIEKGTTQTIIKPKEL</sequence>
<dbReference type="EMBL" id="JBEPMO010000003">
    <property type="protein sequence ID" value="MET3731216.1"/>
    <property type="molecule type" value="Genomic_DNA"/>
</dbReference>